<sequence length="105" mass="12127">MKPQIISWNVKGLGQADKRLMIKDSLRRWKANIAILQETKIQNTEARMVRETWGNGLCDFIALPADGSKGVYGPSIKEQRKEFWEELYDSGVKWDHLWCLGGDFN</sequence>
<protein>
    <recommendedName>
        <fullName evidence="3">Endonuclease/exonuclease/phosphatase</fullName>
    </recommendedName>
</protein>
<organism evidence="1 2">
    <name type="scientific">Macleaya cordata</name>
    <name type="common">Five-seeded plume-poppy</name>
    <name type="synonym">Bocconia cordata</name>
    <dbReference type="NCBI Taxonomy" id="56857"/>
    <lineage>
        <taxon>Eukaryota</taxon>
        <taxon>Viridiplantae</taxon>
        <taxon>Streptophyta</taxon>
        <taxon>Embryophyta</taxon>
        <taxon>Tracheophyta</taxon>
        <taxon>Spermatophyta</taxon>
        <taxon>Magnoliopsida</taxon>
        <taxon>Ranunculales</taxon>
        <taxon>Papaveraceae</taxon>
        <taxon>Papaveroideae</taxon>
        <taxon>Macleaya</taxon>
    </lineage>
</organism>
<accession>A0A200QRL6</accession>
<gene>
    <name evidence="1" type="ORF">BVC80_977g5</name>
</gene>
<dbReference type="EMBL" id="MVGT01001217">
    <property type="protein sequence ID" value="OVA13091.1"/>
    <property type="molecule type" value="Genomic_DNA"/>
</dbReference>
<dbReference type="AlphaFoldDB" id="A0A200QRL6"/>
<keyword evidence="2" id="KW-1185">Reference proteome</keyword>
<comment type="caution">
    <text evidence="1">The sequence shown here is derived from an EMBL/GenBank/DDBJ whole genome shotgun (WGS) entry which is preliminary data.</text>
</comment>
<name>A0A200QRL6_MACCD</name>
<dbReference type="Gene3D" id="3.60.10.10">
    <property type="entry name" value="Endonuclease/exonuclease/phosphatase"/>
    <property type="match status" value="1"/>
</dbReference>
<evidence type="ECO:0008006" key="3">
    <source>
        <dbReference type="Google" id="ProtNLM"/>
    </source>
</evidence>
<dbReference type="OMA" id="WKANIAI"/>
<dbReference type="InterPro" id="IPR036691">
    <property type="entry name" value="Endo/exonu/phosph_ase_sf"/>
</dbReference>
<dbReference type="InParanoid" id="A0A200QRL6"/>
<evidence type="ECO:0000313" key="1">
    <source>
        <dbReference type="EMBL" id="OVA13091.1"/>
    </source>
</evidence>
<dbReference type="SUPFAM" id="SSF56219">
    <property type="entry name" value="DNase I-like"/>
    <property type="match status" value="1"/>
</dbReference>
<dbReference type="OrthoDB" id="692400at2759"/>
<evidence type="ECO:0000313" key="2">
    <source>
        <dbReference type="Proteomes" id="UP000195402"/>
    </source>
</evidence>
<dbReference type="Proteomes" id="UP000195402">
    <property type="component" value="Unassembled WGS sequence"/>
</dbReference>
<proteinExistence type="predicted"/>
<dbReference type="STRING" id="56857.A0A200QRL6"/>
<reference evidence="1 2" key="1">
    <citation type="journal article" date="2017" name="Mol. Plant">
        <title>The Genome of Medicinal Plant Macleaya cordata Provides New Insights into Benzylisoquinoline Alkaloids Metabolism.</title>
        <authorList>
            <person name="Liu X."/>
            <person name="Liu Y."/>
            <person name="Huang P."/>
            <person name="Ma Y."/>
            <person name="Qing Z."/>
            <person name="Tang Q."/>
            <person name="Cao H."/>
            <person name="Cheng P."/>
            <person name="Zheng Y."/>
            <person name="Yuan Z."/>
            <person name="Zhou Y."/>
            <person name="Liu J."/>
            <person name="Tang Z."/>
            <person name="Zhuo Y."/>
            <person name="Zhang Y."/>
            <person name="Yu L."/>
            <person name="Huang J."/>
            <person name="Yang P."/>
            <person name="Peng Q."/>
            <person name="Zhang J."/>
            <person name="Jiang W."/>
            <person name="Zhang Z."/>
            <person name="Lin K."/>
            <person name="Ro D.K."/>
            <person name="Chen X."/>
            <person name="Xiong X."/>
            <person name="Shang Y."/>
            <person name="Huang S."/>
            <person name="Zeng J."/>
        </authorList>
    </citation>
    <scope>NUCLEOTIDE SEQUENCE [LARGE SCALE GENOMIC DNA]</scope>
    <source>
        <strain evidence="2">cv. BLH2017</strain>
        <tissue evidence="1">Root</tissue>
    </source>
</reference>